<dbReference type="STRING" id="1423813.FC26_GL000174"/>
<evidence type="ECO:0000256" key="1">
    <source>
        <dbReference type="ARBA" id="ARBA00004651"/>
    </source>
</evidence>
<dbReference type="AlphaFoldDB" id="A0A0R2A169"/>
<evidence type="ECO:0000256" key="6">
    <source>
        <dbReference type="SAM" id="Phobius"/>
    </source>
</evidence>
<accession>A0A0R2A169</accession>
<feature type="transmembrane region" description="Helical" evidence="6">
    <location>
        <begin position="175"/>
        <end position="197"/>
    </location>
</feature>
<dbReference type="InterPro" id="IPR011701">
    <property type="entry name" value="MFS"/>
</dbReference>
<name>A0A0R2A169_9LACO</name>
<feature type="transmembrane region" description="Helical" evidence="6">
    <location>
        <begin position="39"/>
        <end position="60"/>
    </location>
</feature>
<evidence type="ECO:0000313" key="9">
    <source>
        <dbReference type="Proteomes" id="UP000051733"/>
    </source>
</evidence>
<organism evidence="8 9">
    <name type="scientific">Paucilactobacillus vaccinostercus DSM 20634</name>
    <dbReference type="NCBI Taxonomy" id="1423813"/>
    <lineage>
        <taxon>Bacteria</taxon>
        <taxon>Bacillati</taxon>
        <taxon>Bacillota</taxon>
        <taxon>Bacilli</taxon>
        <taxon>Lactobacillales</taxon>
        <taxon>Lactobacillaceae</taxon>
        <taxon>Paucilactobacillus</taxon>
    </lineage>
</organism>
<evidence type="ECO:0000256" key="3">
    <source>
        <dbReference type="ARBA" id="ARBA00022692"/>
    </source>
</evidence>
<feature type="transmembrane region" description="Helical" evidence="6">
    <location>
        <begin position="329"/>
        <end position="348"/>
    </location>
</feature>
<sequence>MFKKNWKFFSPAGMAAGPTPTVDPDSISPETGKPWPKSLVWRFLIAFVIFGVLNNAAFTLNGGVLLPQHIKDVGIANPTAAYGVITSVTSLVSLFVGYIWGTLSDKTKSRFGKRTPWIFCGSFVAGIGLYSLGIFESTTSLTFAYIFNTLGQNAIQTPMYAFLADRAPKNVRGTLSAGFGATAVGAPVGQFISSYFLGQSYQSVGFIVGGILIATSGLIVLLITPREKSSKGTASAENESVLDVISTLLPPSIKGAHDFYKACAGRFLMVTSYTMIAQYLLYILENHLNLSTLAAARAMNKLSMFTLVVSLIGLAFSGPLSDHLKARKIPVAFGGLFMMFGAVSALLFKSVNGVIGYVVLAGLGYGIYLAVDMALNIDVIPETARINDTTGKYVGFGNLTNTAGQMIAPAATSMIVTATGSYSIVFTGSIATTIIGILFILWIKHVK</sequence>
<feature type="transmembrane region" description="Helical" evidence="6">
    <location>
        <begin position="80"/>
        <end position="103"/>
    </location>
</feature>
<dbReference type="SUPFAM" id="SSF103473">
    <property type="entry name" value="MFS general substrate transporter"/>
    <property type="match status" value="1"/>
</dbReference>
<dbReference type="EMBL" id="AYYY01000061">
    <property type="protein sequence ID" value="KRM60695.1"/>
    <property type="molecule type" value="Genomic_DNA"/>
</dbReference>
<feature type="transmembrane region" description="Helical" evidence="6">
    <location>
        <begin position="263"/>
        <end position="282"/>
    </location>
</feature>
<keyword evidence="3 6" id="KW-0812">Transmembrane</keyword>
<dbReference type="InterPro" id="IPR036259">
    <property type="entry name" value="MFS_trans_sf"/>
</dbReference>
<dbReference type="PROSITE" id="PS50850">
    <property type="entry name" value="MFS"/>
    <property type="match status" value="1"/>
</dbReference>
<feature type="transmembrane region" description="Helical" evidence="6">
    <location>
        <begin position="203"/>
        <end position="223"/>
    </location>
</feature>
<dbReference type="Proteomes" id="UP000051733">
    <property type="component" value="Unassembled WGS sequence"/>
</dbReference>
<evidence type="ECO:0000256" key="2">
    <source>
        <dbReference type="ARBA" id="ARBA00022448"/>
    </source>
</evidence>
<feature type="transmembrane region" description="Helical" evidence="6">
    <location>
        <begin position="354"/>
        <end position="375"/>
    </location>
</feature>
<evidence type="ECO:0000313" key="8">
    <source>
        <dbReference type="EMBL" id="KRM60695.1"/>
    </source>
</evidence>
<feature type="transmembrane region" description="Helical" evidence="6">
    <location>
        <begin position="422"/>
        <end position="443"/>
    </location>
</feature>
<proteinExistence type="predicted"/>
<reference evidence="8 9" key="1">
    <citation type="journal article" date="2015" name="Genome Announc.">
        <title>Expanding the biotechnology potential of lactobacilli through comparative genomics of 213 strains and associated genera.</title>
        <authorList>
            <person name="Sun Z."/>
            <person name="Harris H.M."/>
            <person name="McCann A."/>
            <person name="Guo C."/>
            <person name="Argimon S."/>
            <person name="Zhang W."/>
            <person name="Yang X."/>
            <person name="Jeffery I.B."/>
            <person name="Cooney J.C."/>
            <person name="Kagawa T.F."/>
            <person name="Liu W."/>
            <person name="Song Y."/>
            <person name="Salvetti E."/>
            <person name="Wrobel A."/>
            <person name="Rasinkangas P."/>
            <person name="Parkhill J."/>
            <person name="Rea M.C."/>
            <person name="O'Sullivan O."/>
            <person name="Ritari J."/>
            <person name="Douillard F.P."/>
            <person name="Paul Ross R."/>
            <person name="Yang R."/>
            <person name="Briner A.E."/>
            <person name="Felis G.E."/>
            <person name="de Vos W.M."/>
            <person name="Barrangou R."/>
            <person name="Klaenhammer T.R."/>
            <person name="Caufield P.W."/>
            <person name="Cui Y."/>
            <person name="Zhang H."/>
            <person name="O'Toole P.W."/>
        </authorList>
    </citation>
    <scope>NUCLEOTIDE SEQUENCE [LARGE SCALE GENOMIC DNA]</scope>
    <source>
        <strain evidence="8 9">DSM 20634</strain>
    </source>
</reference>
<dbReference type="PANTHER" id="PTHR23528">
    <property type="match status" value="1"/>
</dbReference>
<evidence type="ECO:0000259" key="7">
    <source>
        <dbReference type="PROSITE" id="PS50850"/>
    </source>
</evidence>
<dbReference type="Gene3D" id="1.20.1250.20">
    <property type="entry name" value="MFS general substrate transporter like domains"/>
    <property type="match status" value="2"/>
</dbReference>
<evidence type="ECO:0000256" key="4">
    <source>
        <dbReference type="ARBA" id="ARBA00022989"/>
    </source>
</evidence>
<evidence type="ECO:0000256" key="5">
    <source>
        <dbReference type="ARBA" id="ARBA00023136"/>
    </source>
</evidence>
<keyword evidence="4 6" id="KW-1133">Transmembrane helix</keyword>
<feature type="transmembrane region" description="Helical" evidence="6">
    <location>
        <begin position="396"/>
        <end position="416"/>
    </location>
</feature>
<protein>
    <submittedName>
        <fullName evidence="8">Transporter, major facilitator family protein</fullName>
    </submittedName>
</protein>
<feature type="transmembrane region" description="Helical" evidence="6">
    <location>
        <begin position="141"/>
        <end position="163"/>
    </location>
</feature>
<feature type="domain" description="Major facilitator superfamily (MFS) profile" evidence="7">
    <location>
        <begin position="43"/>
        <end position="447"/>
    </location>
</feature>
<keyword evidence="5 6" id="KW-0472">Membrane</keyword>
<feature type="transmembrane region" description="Helical" evidence="6">
    <location>
        <begin position="115"/>
        <end position="135"/>
    </location>
</feature>
<dbReference type="Pfam" id="PF07690">
    <property type="entry name" value="MFS_1"/>
    <property type="match status" value="1"/>
</dbReference>
<comment type="caution">
    <text evidence="8">The sequence shown here is derived from an EMBL/GenBank/DDBJ whole genome shotgun (WGS) entry which is preliminary data.</text>
</comment>
<dbReference type="GO" id="GO:0005886">
    <property type="term" value="C:plasma membrane"/>
    <property type="evidence" value="ECO:0007669"/>
    <property type="project" value="UniProtKB-SubCell"/>
</dbReference>
<feature type="transmembrane region" description="Helical" evidence="6">
    <location>
        <begin position="302"/>
        <end position="320"/>
    </location>
</feature>
<comment type="subcellular location">
    <subcellularLocation>
        <location evidence="1">Cell membrane</location>
        <topology evidence="1">Multi-pass membrane protein</topology>
    </subcellularLocation>
</comment>
<dbReference type="RefSeq" id="WP_057779862.1">
    <property type="nucleotide sequence ID" value="NZ_AYYY01000061.1"/>
</dbReference>
<keyword evidence="9" id="KW-1185">Reference proteome</keyword>
<dbReference type="PATRIC" id="fig|1423813.3.peg.186"/>
<dbReference type="PANTHER" id="PTHR23528:SF1">
    <property type="entry name" value="MAJOR FACILITATOR SUPERFAMILY (MFS) PROFILE DOMAIN-CONTAINING PROTEIN"/>
    <property type="match status" value="1"/>
</dbReference>
<gene>
    <name evidence="8" type="ORF">FC26_GL000174</name>
</gene>
<dbReference type="InterPro" id="IPR020846">
    <property type="entry name" value="MFS_dom"/>
</dbReference>
<dbReference type="GO" id="GO:0022857">
    <property type="term" value="F:transmembrane transporter activity"/>
    <property type="evidence" value="ECO:0007669"/>
    <property type="project" value="InterPro"/>
</dbReference>
<keyword evidence="2" id="KW-0813">Transport</keyword>